<dbReference type="AlphaFoldDB" id="A0AAD4BFG8"/>
<protein>
    <submittedName>
        <fullName evidence="2">Uncharacterized protein</fullName>
    </submittedName>
</protein>
<gene>
    <name evidence="2" type="ORF">L210DRAFT_3653426</name>
</gene>
<feature type="region of interest" description="Disordered" evidence="1">
    <location>
        <begin position="215"/>
        <end position="237"/>
    </location>
</feature>
<dbReference type="EMBL" id="WHUW01000102">
    <property type="protein sequence ID" value="KAF8424764.1"/>
    <property type="molecule type" value="Genomic_DNA"/>
</dbReference>
<keyword evidence="3" id="KW-1185">Reference proteome</keyword>
<feature type="compositionally biased region" description="Basic and acidic residues" evidence="1">
    <location>
        <begin position="286"/>
        <end position="298"/>
    </location>
</feature>
<feature type="region of interest" description="Disordered" evidence="1">
    <location>
        <begin position="286"/>
        <end position="309"/>
    </location>
</feature>
<organism evidence="2 3">
    <name type="scientific">Boletus edulis BED1</name>
    <dbReference type="NCBI Taxonomy" id="1328754"/>
    <lineage>
        <taxon>Eukaryota</taxon>
        <taxon>Fungi</taxon>
        <taxon>Dikarya</taxon>
        <taxon>Basidiomycota</taxon>
        <taxon>Agaricomycotina</taxon>
        <taxon>Agaricomycetes</taxon>
        <taxon>Agaricomycetidae</taxon>
        <taxon>Boletales</taxon>
        <taxon>Boletineae</taxon>
        <taxon>Boletaceae</taxon>
        <taxon>Boletoideae</taxon>
        <taxon>Boletus</taxon>
    </lineage>
</organism>
<accession>A0AAD4BFG8</accession>
<name>A0AAD4BFG8_BOLED</name>
<feature type="compositionally biased region" description="Acidic residues" evidence="1">
    <location>
        <begin position="218"/>
        <end position="227"/>
    </location>
</feature>
<evidence type="ECO:0000256" key="1">
    <source>
        <dbReference type="SAM" id="MobiDB-lite"/>
    </source>
</evidence>
<comment type="caution">
    <text evidence="2">The sequence shown here is derived from an EMBL/GenBank/DDBJ whole genome shotgun (WGS) entry which is preliminary data.</text>
</comment>
<proteinExistence type="predicted"/>
<dbReference type="Proteomes" id="UP001194468">
    <property type="component" value="Unassembled WGS sequence"/>
</dbReference>
<evidence type="ECO:0000313" key="2">
    <source>
        <dbReference type="EMBL" id="KAF8424764.1"/>
    </source>
</evidence>
<sequence>MSAISDILALAQPLADDDPKTLAQTELDAAYERVDALVKTRPDDKEMLAEDQETWVGVWEQSLINLRACLLAARALGIHAVVRPHIAEGMAESQPFAARWTTEIASRRQEMERQEREERDREARERVAREQVESAAVEENHGQQDGGDSAPSKQGERIEDGSGQTDEKVVEDGDSDKAESAPPAIKSTMSREGSSTSGVRLAYVQVPARAKRSRIILDDDEDEEDEDLRPVKKTTGGPPIVTHKTRCKACADRSEPCRGPEGRTCFVCAKLKIKCNKSPGRTRAQKAAEEEIVADRKGKGNAAARPTRVRREVEDPIELVDTEEEEHQKKVPRTKTQPKEQVAASIQDAGVRAVKRLEAKILKNQARMKASEAEMADMGAEVESQRVELDAIKRALGMNKLYVRSAPDSEWMISDNVRRVSYAFEVNV</sequence>
<feature type="region of interest" description="Disordered" evidence="1">
    <location>
        <begin position="107"/>
        <end position="198"/>
    </location>
</feature>
<feature type="compositionally biased region" description="Basic and acidic residues" evidence="1">
    <location>
        <begin position="107"/>
        <end position="142"/>
    </location>
</feature>
<feature type="compositionally biased region" description="Basic and acidic residues" evidence="1">
    <location>
        <begin position="154"/>
        <end position="179"/>
    </location>
</feature>
<feature type="compositionally biased region" description="Polar residues" evidence="1">
    <location>
        <begin position="187"/>
        <end position="198"/>
    </location>
</feature>
<evidence type="ECO:0000313" key="3">
    <source>
        <dbReference type="Proteomes" id="UP001194468"/>
    </source>
</evidence>
<reference evidence="2" key="1">
    <citation type="submission" date="2019-10" db="EMBL/GenBank/DDBJ databases">
        <authorList>
            <consortium name="DOE Joint Genome Institute"/>
            <person name="Kuo A."/>
            <person name="Miyauchi S."/>
            <person name="Kiss E."/>
            <person name="Drula E."/>
            <person name="Kohler A."/>
            <person name="Sanchez-Garcia M."/>
            <person name="Andreopoulos B."/>
            <person name="Barry K.W."/>
            <person name="Bonito G."/>
            <person name="Buee M."/>
            <person name="Carver A."/>
            <person name="Chen C."/>
            <person name="Cichocki N."/>
            <person name="Clum A."/>
            <person name="Culley D."/>
            <person name="Crous P.W."/>
            <person name="Fauchery L."/>
            <person name="Girlanda M."/>
            <person name="Hayes R."/>
            <person name="Keri Z."/>
            <person name="LaButti K."/>
            <person name="Lipzen A."/>
            <person name="Lombard V."/>
            <person name="Magnuson J."/>
            <person name="Maillard F."/>
            <person name="Morin E."/>
            <person name="Murat C."/>
            <person name="Nolan M."/>
            <person name="Ohm R."/>
            <person name="Pangilinan J."/>
            <person name="Pereira M."/>
            <person name="Perotto S."/>
            <person name="Peter M."/>
            <person name="Riley R."/>
            <person name="Sitrit Y."/>
            <person name="Stielow B."/>
            <person name="Szollosi G."/>
            <person name="Zifcakova L."/>
            <person name="Stursova M."/>
            <person name="Spatafora J.W."/>
            <person name="Tedersoo L."/>
            <person name="Vaario L.-M."/>
            <person name="Yamada A."/>
            <person name="Yan M."/>
            <person name="Wang P."/>
            <person name="Xu J."/>
            <person name="Bruns T."/>
            <person name="Baldrian P."/>
            <person name="Vilgalys R."/>
            <person name="Henrissat B."/>
            <person name="Grigoriev I.V."/>
            <person name="Hibbett D."/>
            <person name="Nagy L.G."/>
            <person name="Martin F.M."/>
        </authorList>
    </citation>
    <scope>NUCLEOTIDE SEQUENCE</scope>
    <source>
        <strain evidence="2">BED1</strain>
    </source>
</reference>
<reference evidence="2" key="2">
    <citation type="journal article" date="2020" name="Nat. Commun.">
        <title>Large-scale genome sequencing of mycorrhizal fungi provides insights into the early evolution of symbiotic traits.</title>
        <authorList>
            <person name="Miyauchi S."/>
            <person name="Kiss E."/>
            <person name="Kuo A."/>
            <person name="Drula E."/>
            <person name="Kohler A."/>
            <person name="Sanchez-Garcia M."/>
            <person name="Morin E."/>
            <person name="Andreopoulos B."/>
            <person name="Barry K.W."/>
            <person name="Bonito G."/>
            <person name="Buee M."/>
            <person name="Carver A."/>
            <person name="Chen C."/>
            <person name="Cichocki N."/>
            <person name="Clum A."/>
            <person name="Culley D."/>
            <person name="Crous P.W."/>
            <person name="Fauchery L."/>
            <person name="Girlanda M."/>
            <person name="Hayes R.D."/>
            <person name="Keri Z."/>
            <person name="LaButti K."/>
            <person name="Lipzen A."/>
            <person name="Lombard V."/>
            <person name="Magnuson J."/>
            <person name="Maillard F."/>
            <person name="Murat C."/>
            <person name="Nolan M."/>
            <person name="Ohm R.A."/>
            <person name="Pangilinan J."/>
            <person name="Pereira M.F."/>
            <person name="Perotto S."/>
            <person name="Peter M."/>
            <person name="Pfister S."/>
            <person name="Riley R."/>
            <person name="Sitrit Y."/>
            <person name="Stielow J.B."/>
            <person name="Szollosi G."/>
            <person name="Zifcakova L."/>
            <person name="Stursova M."/>
            <person name="Spatafora J.W."/>
            <person name="Tedersoo L."/>
            <person name="Vaario L.M."/>
            <person name="Yamada A."/>
            <person name="Yan M."/>
            <person name="Wang P."/>
            <person name="Xu J."/>
            <person name="Bruns T."/>
            <person name="Baldrian P."/>
            <person name="Vilgalys R."/>
            <person name="Dunand C."/>
            <person name="Henrissat B."/>
            <person name="Grigoriev I.V."/>
            <person name="Hibbett D."/>
            <person name="Nagy L.G."/>
            <person name="Martin F.M."/>
        </authorList>
    </citation>
    <scope>NUCLEOTIDE SEQUENCE</scope>
    <source>
        <strain evidence="2">BED1</strain>
    </source>
</reference>